<dbReference type="eggNOG" id="ENOG50330XK">
    <property type="taxonomic scope" value="Bacteria"/>
</dbReference>
<dbReference type="EMBL" id="CP003620">
    <property type="protein sequence ID" value="AFZ15143.1"/>
    <property type="molecule type" value="Genomic_DNA"/>
</dbReference>
<proteinExistence type="predicted"/>
<accession>K9W463</accession>
<dbReference type="HOGENOM" id="CLU_113702_0_0_3"/>
<protein>
    <submittedName>
        <fullName evidence="2">Uncharacterized protein</fullName>
    </submittedName>
</protein>
<dbReference type="STRING" id="1173022.Cri9333_4357"/>
<sequence>MSEELTQWLVEIRTLKQKLAEAQTERDAANESAANWRRLYTKEAEQRRTEAKLAQEQIETLKAQIAEQSSSVQNSDRPTTVEPITQKVGQPGNVQELQAKLQQIIIERDRLLQALKSEQANHAQTRRSLTSVIADTIDKMTKEKGKI</sequence>
<gene>
    <name evidence="2" type="ORF">Cri9333_4357</name>
</gene>
<organism evidence="2 3">
    <name type="scientific">Crinalium epipsammum PCC 9333</name>
    <dbReference type="NCBI Taxonomy" id="1173022"/>
    <lineage>
        <taxon>Bacteria</taxon>
        <taxon>Bacillati</taxon>
        <taxon>Cyanobacteriota</taxon>
        <taxon>Cyanophyceae</taxon>
        <taxon>Gomontiellales</taxon>
        <taxon>Gomontiellaceae</taxon>
        <taxon>Crinalium</taxon>
    </lineage>
</organism>
<name>K9W463_9CYAN</name>
<dbReference type="Proteomes" id="UP000010472">
    <property type="component" value="Chromosome"/>
</dbReference>
<evidence type="ECO:0000313" key="2">
    <source>
        <dbReference type="EMBL" id="AFZ15143.1"/>
    </source>
</evidence>
<dbReference type="OrthoDB" id="467224at2"/>
<dbReference type="AlphaFoldDB" id="K9W463"/>
<dbReference type="PATRIC" id="fig|1173022.3.peg.4704"/>
<feature type="compositionally biased region" description="Polar residues" evidence="1">
    <location>
        <begin position="66"/>
        <end position="78"/>
    </location>
</feature>
<dbReference type="RefSeq" id="WP_015205237.1">
    <property type="nucleotide sequence ID" value="NC_019753.1"/>
</dbReference>
<evidence type="ECO:0000313" key="3">
    <source>
        <dbReference type="Proteomes" id="UP000010472"/>
    </source>
</evidence>
<keyword evidence="3" id="KW-1185">Reference proteome</keyword>
<evidence type="ECO:0000256" key="1">
    <source>
        <dbReference type="SAM" id="MobiDB-lite"/>
    </source>
</evidence>
<dbReference type="KEGG" id="cep:Cri9333_4357"/>
<reference evidence="2 3" key="1">
    <citation type="submission" date="2012-06" db="EMBL/GenBank/DDBJ databases">
        <title>Finished chromosome of genome of Crinalium epipsammum PCC 9333.</title>
        <authorList>
            <consortium name="US DOE Joint Genome Institute"/>
            <person name="Gugger M."/>
            <person name="Coursin T."/>
            <person name="Rippka R."/>
            <person name="Tandeau De Marsac N."/>
            <person name="Huntemann M."/>
            <person name="Wei C.-L."/>
            <person name="Han J."/>
            <person name="Detter J.C."/>
            <person name="Han C."/>
            <person name="Tapia R."/>
            <person name="Davenport K."/>
            <person name="Daligault H."/>
            <person name="Erkkila T."/>
            <person name="Gu W."/>
            <person name="Munk A.C.C."/>
            <person name="Teshima H."/>
            <person name="Xu Y."/>
            <person name="Chain P."/>
            <person name="Chen A."/>
            <person name="Krypides N."/>
            <person name="Mavromatis K."/>
            <person name="Markowitz V."/>
            <person name="Szeto E."/>
            <person name="Ivanova N."/>
            <person name="Mikhailova N."/>
            <person name="Ovchinnikova G."/>
            <person name="Pagani I."/>
            <person name="Pati A."/>
            <person name="Goodwin L."/>
            <person name="Peters L."/>
            <person name="Pitluck S."/>
            <person name="Woyke T."/>
            <person name="Kerfeld C."/>
        </authorList>
    </citation>
    <scope>NUCLEOTIDE SEQUENCE [LARGE SCALE GENOMIC DNA]</scope>
    <source>
        <strain evidence="2 3">PCC 9333</strain>
    </source>
</reference>
<feature type="region of interest" description="Disordered" evidence="1">
    <location>
        <begin position="66"/>
        <end position="89"/>
    </location>
</feature>